<reference evidence="1" key="2">
    <citation type="submission" date="2020-09" db="EMBL/GenBank/DDBJ databases">
        <authorList>
            <person name="Sun Q."/>
            <person name="Sedlacek I."/>
        </authorList>
    </citation>
    <scope>NUCLEOTIDE SEQUENCE</scope>
    <source>
        <strain evidence="1">CCM 7684</strain>
    </source>
</reference>
<accession>A0A8J2VPY1</accession>
<keyword evidence="2" id="KW-1185">Reference proteome</keyword>
<sequence length="240" mass="27561">MTYPAFTLDGYAETIRGLTDRGYRVTGFQDAVPTERHLILRHDIDQSIPRARRMAEREAAEGWCATYFVLLRTEMYNPWSRQATEDLRAMRQLGHEIGLHLDASCYADAEAMEHGAEAECRALENIIEAPVSLISFHRPAKSLLGGDRRIAGRLHTYMDRFTRDMGYSSDSRGAWRHGHPWQHEAVLQSRALQLLTHSVWWVGSEPQEPHQRLADVLDEHVERLDRDLAINNDVWSGRST</sequence>
<dbReference type="Proteomes" id="UP000602745">
    <property type="component" value="Unassembled WGS sequence"/>
</dbReference>
<dbReference type="InterPro" id="IPR011330">
    <property type="entry name" value="Glyco_hydro/deAcase_b/a-brl"/>
</dbReference>
<dbReference type="SUPFAM" id="SSF88713">
    <property type="entry name" value="Glycoside hydrolase/deacetylase"/>
    <property type="match status" value="1"/>
</dbReference>
<evidence type="ECO:0000313" key="2">
    <source>
        <dbReference type="Proteomes" id="UP000602745"/>
    </source>
</evidence>
<dbReference type="GO" id="GO:0005975">
    <property type="term" value="P:carbohydrate metabolic process"/>
    <property type="evidence" value="ECO:0007669"/>
    <property type="project" value="InterPro"/>
</dbReference>
<dbReference type="RefSeq" id="WP_188408631.1">
    <property type="nucleotide sequence ID" value="NZ_BMCP01000001.1"/>
</dbReference>
<proteinExistence type="predicted"/>
<name>A0A8J2VPY1_9RHOB</name>
<dbReference type="AlphaFoldDB" id="A0A8J2VPY1"/>
<protein>
    <submittedName>
        <fullName evidence="1">Uncharacterized protein</fullName>
    </submittedName>
</protein>
<dbReference type="EMBL" id="BMCP01000001">
    <property type="protein sequence ID" value="GGE35071.1"/>
    <property type="molecule type" value="Genomic_DNA"/>
</dbReference>
<evidence type="ECO:0000313" key="1">
    <source>
        <dbReference type="EMBL" id="GGE35071.1"/>
    </source>
</evidence>
<reference evidence="1" key="1">
    <citation type="journal article" date="2014" name="Int. J. Syst. Evol. Microbiol.">
        <title>Complete genome sequence of Corynebacterium casei LMG S-19264T (=DSM 44701T), isolated from a smear-ripened cheese.</title>
        <authorList>
            <consortium name="US DOE Joint Genome Institute (JGI-PGF)"/>
            <person name="Walter F."/>
            <person name="Albersmeier A."/>
            <person name="Kalinowski J."/>
            <person name="Ruckert C."/>
        </authorList>
    </citation>
    <scope>NUCLEOTIDE SEQUENCE</scope>
    <source>
        <strain evidence="1">CCM 7684</strain>
    </source>
</reference>
<organism evidence="1 2">
    <name type="scientific">Agaricicola taiwanensis</name>
    <dbReference type="NCBI Taxonomy" id="591372"/>
    <lineage>
        <taxon>Bacteria</taxon>
        <taxon>Pseudomonadati</taxon>
        <taxon>Pseudomonadota</taxon>
        <taxon>Alphaproteobacteria</taxon>
        <taxon>Rhodobacterales</taxon>
        <taxon>Paracoccaceae</taxon>
        <taxon>Agaricicola</taxon>
    </lineage>
</organism>
<gene>
    <name evidence="1" type="ORF">GCM10007276_10710</name>
</gene>
<comment type="caution">
    <text evidence="1">The sequence shown here is derived from an EMBL/GenBank/DDBJ whole genome shotgun (WGS) entry which is preliminary data.</text>
</comment>